<dbReference type="Proteomes" id="UP001530400">
    <property type="component" value="Unassembled WGS sequence"/>
</dbReference>
<accession>A0ABD3P425</accession>
<dbReference type="EMBL" id="JALLPJ020000784">
    <property type="protein sequence ID" value="KAL3782994.1"/>
    <property type="molecule type" value="Genomic_DNA"/>
</dbReference>
<organism evidence="1 2">
    <name type="scientific">Cyclotella atomus</name>
    <dbReference type="NCBI Taxonomy" id="382360"/>
    <lineage>
        <taxon>Eukaryota</taxon>
        <taxon>Sar</taxon>
        <taxon>Stramenopiles</taxon>
        <taxon>Ochrophyta</taxon>
        <taxon>Bacillariophyta</taxon>
        <taxon>Coscinodiscophyceae</taxon>
        <taxon>Thalassiosirophycidae</taxon>
        <taxon>Stephanodiscales</taxon>
        <taxon>Stephanodiscaceae</taxon>
        <taxon>Cyclotella</taxon>
    </lineage>
</organism>
<sequence>MDNSSFCSGMADCAPLSHAAHALNQSIKHLRILLNGRWSVEKLSIAAALRVPLLHKHLG</sequence>
<proteinExistence type="predicted"/>
<evidence type="ECO:0000313" key="2">
    <source>
        <dbReference type="Proteomes" id="UP001530400"/>
    </source>
</evidence>
<gene>
    <name evidence="1" type="ORF">ACHAWO_011712</name>
</gene>
<protein>
    <submittedName>
        <fullName evidence="1">Uncharacterized protein</fullName>
    </submittedName>
</protein>
<name>A0ABD3P425_9STRA</name>
<evidence type="ECO:0000313" key="1">
    <source>
        <dbReference type="EMBL" id="KAL3782994.1"/>
    </source>
</evidence>
<dbReference type="AlphaFoldDB" id="A0ABD3P425"/>
<keyword evidence="2" id="KW-1185">Reference proteome</keyword>
<comment type="caution">
    <text evidence="1">The sequence shown here is derived from an EMBL/GenBank/DDBJ whole genome shotgun (WGS) entry which is preliminary data.</text>
</comment>
<reference evidence="1 2" key="1">
    <citation type="submission" date="2024-10" db="EMBL/GenBank/DDBJ databases">
        <title>Updated reference genomes for cyclostephanoid diatoms.</title>
        <authorList>
            <person name="Roberts W.R."/>
            <person name="Alverson A.J."/>
        </authorList>
    </citation>
    <scope>NUCLEOTIDE SEQUENCE [LARGE SCALE GENOMIC DNA]</scope>
    <source>
        <strain evidence="1 2">AJA010-31</strain>
    </source>
</reference>